<accession>A0A8H5GXM6</accession>
<evidence type="ECO:0000256" key="1">
    <source>
        <dbReference type="SAM" id="MobiDB-lite"/>
    </source>
</evidence>
<sequence>MPSKSQAEVENDMLCSSCSIPIPAFHDPDCSLNTSQLRSTYSPSNSEVVSLLSSIQSFSHQIEIYKEQIARLRTWTRFLEDETRKAQKAKNRKHALLAPIRRLPAETLGDIFTIYCTDEIERMKEKGLPSRSKHFRRSRSHPHNAYTGHHSGSIAVPSLTLARVCSLWRSVALNNPNLWPNIHVQLEDISFKDLDLLSMALRLSKGTSLTVDARAVYGGIKEQRSRARKGFGMLLEYGNRWKEAKVRVGWANIIEMMELGYGDREREHTFEEQEELLHSFDFSRLELLDLSLDFSPGDQDLYEHQGNICSQVFSSAVNLRRLTLHENPGILSNLPLTGLTSLTLHSFDHEYIRVLDRCPNLQELDLSWYQYWRDPPSDDFPTTTSTSLTRLKMSNSNLDHALYIFHFLCVPNLESLELYAHPLSYDVVFNTPSITSIAPLAYMLTRSKPPLKEFVLGNVFFALDEVIGQLSESGERTGGILRLVPHLTRLEMPMSSVDSSIFNCEAFVRQLVIQADVSTQASSSSAANPYLPLVPKLAKLSLSMRKMMNVEVLTSICDMLESRLSFTSFKMTVDRGWHDDAVPQIRRFSDIASTKMRDCAGSSRDWKIDPDAGFCLEWVDRDSYGAVCEKTRLDVFCAVETDGKDGDSWNELLAGWDPEFCGASRELRLGWEMDILD</sequence>
<keyword evidence="3" id="KW-1185">Reference proteome</keyword>
<evidence type="ECO:0000313" key="3">
    <source>
        <dbReference type="Proteomes" id="UP000559256"/>
    </source>
</evidence>
<dbReference type="OrthoDB" id="3365698at2759"/>
<reference evidence="2 3" key="1">
    <citation type="journal article" date="2020" name="ISME J.">
        <title>Uncovering the hidden diversity of litter-decomposition mechanisms in mushroom-forming fungi.</title>
        <authorList>
            <person name="Floudas D."/>
            <person name="Bentzer J."/>
            <person name="Ahren D."/>
            <person name="Johansson T."/>
            <person name="Persson P."/>
            <person name="Tunlid A."/>
        </authorList>
    </citation>
    <scope>NUCLEOTIDE SEQUENCE [LARGE SCALE GENOMIC DNA]</scope>
    <source>
        <strain evidence="2 3">CBS 291.85</strain>
    </source>
</reference>
<gene>
    <name evidence="2" type="ORF">D9758_001660</name>
</gene>
<dbReference type="EMBL" id="JAACJM010000004">
    <property type="protein sequence ID" value="KAF5372971.1"/>
    <property type="molecule type" value="Genomic_DNA"/>
</dbReference>
<dbReference type="InterPro" id="IPR032675">
    <property type="entry name" value="LRR_dom_sf"/>
</dbReference>
<dbReference type="AlphaFoldDB" id="A0A8H5GXM6"/>
<feature type="compositionally biased region" description="Basic residues" evidence="1">
    <location>
        <begin position="131"/>
        <end position="142"/>
    </location>
</feature>
<dbReference type="Proteomes" id="UP000559256">
    <property type="component" value="Unassembled WGS sequence"/>
</dbReference>
<evidence type="ECO:0000313" key="2">
    <source>
        <dbReference type="EMBL" id="KAF5372971.1"/>
    </source>
</evidence>
<dbReference type="Gene3D" id="3.80.10.10">
    <property type="entry name" value="Ribonuclease Inhibitor"/>
    <property type="match status" value="1"/>
</dbReference>
<feature type="region of interest" description="Disordered" evidence="1">
    <location>
        <begin position="127"/>
        <end position="149"/>
    </location>
</feature>
<name>A0A8H5GXM6_9AGAR</name>
<organism evidence="2 3">
    <name type="scientific">Tetrapyrgos nigripes</name>
    <dbReference type="NCBI Taxonomy" id="182062"/>
    <lineage>
        <taxon>Eukaryota</taxon>
        <taxon>Fungi</taxon>
        <taxon>Dikarya</taxon>
        <taxon>Basidiomycota</taxon>
        <taxon>Agaricomycotina</taxon>
        <taxon>Agaricomycetes</taxon>
        <taxon>Agaricomycetidae</taxon>
        <taxon>Agaricales</taxon>
        <taxon>Marasmiineae</taxon>
        <taxon>Marasmiaceae</taxon>
        <taxon>Tetrapyrgos</taxon>
    </lineage>
</organism>
<proteinExistence type="predicted"/>
<evidence type="ECO:0008006" key="4">
    <source>
        <dbReference type="Google" id="ProtNLM"/>
    </source>
</evidence>
<dbReference type="SUPFAM" id="SSF52058">
    <property type="entry name" value="L domain-like"/>
    <property type="match status" value="1"/>
</dbReference>
<comment type="caution">
    <text evidence="2">The sequence shown here is derived from an EMBL/GenBank/DDBJ whole genome shotgun (WGS) entry which is preliminary data.</text>
</comment>
<protein>
    <recommendedName>
        <fullName evidence="4">F-box domain-containing protein</fullName>
    </recommendedName>
</protein>